<evidence type="ECO:0000256" key="4">
    <source>
        <dbReference type="ARBA" id="ARBA00022737"/>
    </source>
</evidence>
<proteinExistence type="predicted"/>
<keyword evidence="5 7" id="KW-0472">Membrane</keyword>
<comment type="caution">
    <text evidence="9">The sequence shown here is derived from an EMBL/GenBank/DDBJ whole genome shotgun (WGS) entry which is preliminary data.</text>
</comment>
<protein>
    <recommendedName>
        <fullName evidence="8">Phosphatidylinositol N-acetylglucosaminyltransferase subunit H conserved domain-containing protein</fullName>
    </recommendedName>
</protein>
<dbReference type="Pfam" id="PF10181">
    <property type="entry name" value="PIG-H"/>
    <property type="match status" value="1"/>
</dbReference>
<gene>
    <name evidence="9" type="ORF">NC653_039165</name>
</gene>
<name>A0AAD6LAL0_9ROSI</name>
<keyword evidence="7" id="KW-0812">Transmembrane</keyword>
<feature type="domain" description="Phosphatidylinositol N-acetylglucosaminyltransferase subunit H conserved" evidence="8">
    <location>
        <begin position="89"/>
        <end position="152"/>
    </location>
</feature>
<dbReference type="FunFam" id="3.80.10.10:FF:000041">
    <property type="entry name" value="LRR receptor-like serine/threonine-protein kinase ERECTA"/>
    <property type="match status" value="1"/>
</dbReference>
<evidence type="ECO:0000256" key="3">
    <source>
        <dbReference type="ARBA" id="ARBA00022729"/>
    </source>
</evidence>
<evidence type="ECO:0000256" key="1">
    <source>
        <dbReference type="ARBA" id="ARBA00004479"/>
    </source>
</evidence>
<dbReference type="InterPro" id="IPR051824">
    <property type="entry name" value="LRR_Rcpt-Like_S/T_Kinase"/>
</dbReference>
<dbReference type="InterPro" id="IPR019328">
    <property type="entry name" value="PIGH-H_dom"/>
</dbReference>
<dbReference type="AlphaFoldDB" id="A0AAD6LAL0"/>
<feature type="transmembrane region" description="Helical" evidence="7">
    <location>
        <begin position="39"/>
        <end position="57"/>
    </location>
</feature>
<dbReference type="PANTHER" id="PTHR48006">
    <property type="entry name" value="LEUCINE-RICH REPEAT-CONTAINING PROTEIN DDB_G0281931-RELATED"/>
    <property type="match status" value="1"/>
</dbReference>
<dbReference type="InterPro" id="IPR032675">
    <property type="entry name" value="LRR_dom_sf"/>
</dbReference>
<keyword evidence="6" id="KW-0325">Glycoprotein</keyword>
<dbReference type="Gene3D" id="3.80.10.10">
    <property type="entry name" value="Ribonuclease Inhibitor"/>
    <property type="match status" value="2"/>
</dbReference>
<keyword evidence="7" id="KW-1133">Transmembrane helix</keyword>
<dbReference type="EMBL" id="JAQIZT010000018">
    <property type="protein sequence ID" value="KAJ6957155.1"/>
    <property type="molecule type" value="Genomic_DNA"/>
</dbReference>
<accession>A0AAD6LAL0</accession>
<dbReference type="Pfam" id="PF00560">
    <property type="entry name" value="LRR_1"/>
    <property type="match status" value="3"/>
</dbReference>
<evidence type="ECO:0000256" key="2">
    <source>
        <dbReference type="ARBA" id="ARBA00022614"/>
    </source>
</evidence>
<comment type="subcellular location">
    <subcellularLocation>
        <location evidence="1">Membrane</location>
        <topology evidence="1">Single-pass type I membrane protein</topology>
    </subcellularLocation>
</comment>
<evidence type="ECO:0000313" key="10">
    <source>
        <dbReference type="Proteomes" id="UP001164929"/>
    </source>
</evidence>
<evidence type="ECO:0000256" key="6">
    <source>
        <dbReference type="ARBA" id="ARBA00023180"/>
    </source>
</evidence>
<evidence type="ECO:0000313" key="9">
    <source>
        <dbReference type="EMBL" id="KAJ6957155.1"/>
    </source>
</evidence>
<organism evidence="9 10">
    <name type="scientific">Populus alba x Populus x berolinensis</name>
    <dbReference type="NCBI Taxonomy" id="444605"/>
    <lineage>
        <taxon>Eukaryota</taxon>
        <taxon>Viridiplantae</taxon>
        <taxon>Streptophyta</taxon>
        <taxon>Embryophyta</taxon>
        <taxon>Tracheophyta</taxon>
        <taxon>Spermatophyta</taxon>
        <taxon>Magnoliopsida</taxon>
        <taxon>eudicotyledons</taxon>
        <taxon>Gunneridae</taxon>
        <taxon>Pentapetalae</taxon>
        <taxon>rosids</taxon>
        <taxon>fabids</taxon>
        <taxon>Malpighiales</taxon>
        <taxon>Salicaceae</taxon>
        <taxon>Saliceae</taxon>
        <taxon>Populus</taxon>
    </lineage>
</organism>
<evidence type="ECO:0000256" key="7">
    <source>
        <dbReference type="SAM" id="Phobius"/>
    </source>
</evidence>
<evidence type="ECO:0000259" key="8">
    <source>
        <dbReference type="Pfam" id="PF10181"/>
    </source>
</evidence>
<dbReference type="GO" id="GO:0016020">
    <property type="term" value="C:membrane"/>
    <property type="evidence" value="ECO:0007669"/>
    <property type="project" value="UniProtKB-SubCell"/>
</dbReference>
<dbReference type="PANTHER" id="PTHR48006:SF98">
    <property type="entry name" value="MALECTIN DOMAIN-CONTAINING PROTEIN"/>
    <property type="match status" value="1"/>
</dbReference>
<keyword evidence="3" id="KW-0732">Signal</keyword>
<dbReference type="InterPro" id="IPR001611">
    <property type="entry name" value="Leu-rich_rpt"/>
</dbReference>
<feature type="transmembrane region" description="Helical" evidence="7">
    <location>
        <begin position="63"/>
        <end position="81"/>
    </location>
</feature>
<dbReference type="Proteomes" id="UP001164929">
    <property type="component" value="Chromosome 18"/>
</dbReference>
<keyword evidence="4" id="KW-0677">Repeat</keyword>
<keyword evidence="10" id="KW-1185">Reference proteome</keyword>
<dbReference type="SUPFAM" id="SSF52058">
    <property type="entry name" value="L domain-like"/>
    <property type="match status" value="1"/>
</dbReference>
<evidence type="ECO:0000256" key="5">
    <source>
        <dbReference type="ARBA" id="ARBA00023136"/>
    </source>
</evidence>
<feature type="transmembrane region" description="Helical" evidence="7">
    <location>
        <begin position="678"/>
        <end position="700"/>
    </location>
</feature>
<reference evidence="9 10" key="1">
    <citation type="journal article" date="2023" name="Mol. Ecol. Resour.">
        <title>Chromosome-level genome assembly of a triploid poplar Populus alba 'Berolinensis'.</title>
        <authorList>
            <person name="Chen S."/>
            <person name="Yu Y."/>
            <person name="Wang X."/>
            <person name="Wang S."/>
            <person name="Zhang T."/>
            <person name="Zhou Y."/>
            <person name="He R."/>
            <person name="Meng N."/>
            <person name="Wang Y."/>
            <person name="Liu W."/>
            <person name="Liu Z."/>
            <person name="Liu J."/>
            <person name="Guo Q."/>
            <person name="Huang H."/>
            <person name="Sederoff R.R."/>
            <person name="Wang G."/>
            <person name="Qu G."/>
            <person name="Chen S."/>
        </authorList>
    </citation>
    <scope>NUCLEOTIDE SEQUENCE [LARGE SCALE GENOMIC DNA]</scope>
    <source>
        <strain evidence="9">SC-2020</strain>
    </source>
</reference>
<sequence>MTEFSIGNRRYGYVHERKWPSEAIDMHHVVVRKSNGKGFLVFFSALIVLANASYLFLVKNKSIGILLWSFCLSVFLVKLMFWRCVMKESVMVMPTFGVQLETHYLSGRIVRRFVPIGKILKPVLLECVSPITCYWSLSLLLRGEAELMLVFKELRPPVKMLIPIWKALCNASGIKEGSDPLKGIGAHVFKLPQGILYMEISSGSIEHTLSYWVIPAPSRLPCRYTHQGNLQASSHQCPGTKMDRERRQRSHCLFYINVISKVIIEERVVFAQQTTDPNEVDALNRLIDYWNLRDNLNITNDPCIQNAAWANKQANPRVACDCSNNTCHITHLKIHALDISGELPSELFVLKELMNLDFGKNVLNGAIPAEIEQLSNMQHLDFGSNNFIGPLPTSLGKLTSLQELYINSSGVSGRIPQEFANLKSLRTLWASDNLFTGKLPDFFGTLTELRNLRLQGTLLEGPIPSSFSALKKLGDLRIGDLNGEDSSLEFLRDQKSLTILILRNCLLSGQIPDQLGNFSQLQELEADSCSSEPFHFHTYDESCSVYLVLLEEVLAIYVRYLGSNNLNGQLPANIIGPNLIAIDVSFNPLSGNLPQNSMRVGLSMNAVGTSINANNLQGKASGMLQCLKADFKCSNKVPSKTFSVKCGGTDQTSASGIEYEVSDGAGSSKKDKKRVGKLVGISMACVAGLVIISSVFYLWWIKEDSSQHMRIYTGHPADCFPTRKNLSLHAKTSNRN</sequence>
<keyword evidence="2" id="KW-0433">Leucine-rich repeat</keyword>